<dbReference type="Proteomes" id="UP000310719">
    <property type="component" value="Chromosome"/>
</dbReference>
<dbReference type="AlphaFoldDB" id="A0A4U9HU46"/>
<evidence type="ECO:0000313" key="2">
    <source>
        <dbReference type="EMBL" id="VTP67236.1"/>
    </source>
</evidence>
<proteinExistence type="predicted"/>
<accession>A0A4U9HU46</accession>
<keyword evidence="1" id="KW-0472">Membrane</keyword>
<keyword evidence="1" id="KW-0812">Transmembrane</keyword>
<organism evidence="2 3">
    <name type="scientific">Leclercia adecarboxylata</name>
    <dbReference type="NCBI Taxonomy" id="83655"/>
    <lineage>
        <taxon>Bacteria</taxon>
        <taxon>Pseudomonadati</taxon>
        <taxon>Pseudomonadota</taxon>
        <taxon>Gammaproteobacteria</taxon>
        <taxon>Enterobacterales</taxon>
        <taxon>Enterobacteriaceae</taxon>
        <taxon>Leclercia</taxon>
    </lineage>
</organism>
<dbReference type="EMBL" id="LR590464">
    <property type="protein sequence ID" value="VTP67236.1"/>
    <property type="molecule type" value="Genomic_DNA"/>
</dbReference>
<evidence type="ECO:0000313" key="3">
    <source>
        <dbReference type="Proteomes" id="UP000310719"/>
    </source>
</evidence>
<reference evidence="2 3" key="1">
    <citation type="submission" date="2019-05" db="EMBL/GenBank/DDBJ databases">
        <authorList>
            <consortium name="Pathogen Informatics"/>
        </authorList>
    </citation>
    <scope>NUCLEOTIDE SEQUENCE [LARGE SCALE GENOMIC DNA]</scope>
    <source>
        <strain evidence="2 3">NCTC13032</strain>
    </source>
</reference>
<evidence type="ECO:0000256" key="1">
    <source>
        <dbReference type="SAM" id="Phobius"/>
    </source>
</evidence>
<protein>
    <submittedName>
        <fullName evidence="2">Uncharacterized protein</fullName>
    </submittedName>
</protein>
<name>A0A4U9HU46_9ENTR</name>
<keyword evidence="1" id="KW-1133">Transmembrane helix</keyword>
<gene>
    <name evidence="2" type="ORF">NCTC13032_02943</name>
</gene>
<feature type="transmembrane region" description="Helical" evidence="1">
    <location>
        <begin position="97"/>
        <end position="122"/>
    </location>
</feature>
<sequence>MPIRLDVDRTGADEIVLFITGVIFQHAVEIGNVLEVVGVDVTTRQRGVRQDVILERFDLQVDTLLRQNRLRLLKDFGVRVLDAPTVRVSAQAAKLRALRVAAAINVSVFFMMMVPVFVLLAFI</sequence>